<gene>
    <name evidence="1" type="ORF">H6H03_27770</name>
</gene>
<proteinExistence type="predicted"/>
<reference evidence="1 2" key="1">
    <citation type="journal article" date="2020" name="ISME J.">
        <title>Comparative genomics reveals insights into cyanobacterial evolution and habitat adaptation.</title>
        <authorList>
            <person name="Chen M.Y."/>
            <person name="Teng W.K."/>
            <person name="Zhao L."/>
            <person name="Hu C.X."/>
            <person name="Zhou Y.K."/>
            <person name="Han B.P."/>
            <person name="Song L.R."/>
            <person name="Shu W.S."/>
        </authorList>
    </citation>
    <scope>NUCLEOTIDE SEQUENCE [LARGE SCALE GENOMIC DNA]</scope>
    <source>
        <strain evidence="1 2">FACHB-159</strain>
    </source>
</reference>
<protein>
    <recommendedName>
        <fullName evidence="3">Transposase</fullName>
    </recommendedName>
</protein>
<evidence type="ECO:0000313" key="2">
    <source>
        <dbReference type="Proteomes" id="UP000637383"/>
    </source>
</evidence>
<name>A0ABR8KFL0_9NOSO</name>
<evidence type="ECO:0008006" key="3">
    <source>
        <dbReference type="Google" id="ProtNLM"/>
    </source>
</evidence>
<dbReference type="Proteomes" id="UP000637383">
    <property type="component" value="Unassembled WGS sequence"/>
</dbReference>
<organism evidence="1 2">
    <name type="scientific">Nostoc paludosum FACHB-159</name>
    <dbReference type="NCBI Taxonomy" id="2692908"/>
    <lineage>
        <taxon>Bacteria</taxon>
        <taxon>Bacillati</taxon>
        <taxon>Cyanobacteriota</taxon>
        <taxon>Cyanophyceae</taxon>
        <taxon>Nostocales</taxon>
        <taxon>Nostocaceae</taxon>
        <taxon>Nostoc</taxon>
    </lineage>
</organism>
<dbReference type="RefSeq" id="WP_190958214.1">
    <property type="nucleotide sequence ID" value="NZ_JACJTU010000035.1"/>
</dbReference>
<evidence type="ECO:0000313" key="1">
    <source>
        <dbReference type="EMBL" id="MBD2737639.1"/>
    </source>
</evidence>
<sequence>MLVEKLELWEGLFPLKKQNSRLFKHLLVAFWQAIAHYIHVATIICQAEKQLIPS</sequence>
<keyword evidence="2" id="KW-1185">Reference proteome</keyword>
<accession>A0ABR8KFL0</accession>
<dbReference type="EMBL" id="JACJTU010000035">
    <property type="protein sequence ID" value="MBD2737639.1"/>
    <property type="molecule type" value="Genomic_DNA"/>
</dbReference>
<comment type="caution">
    <text evidence="1">The sequence shown here is derived from an EMBL/GenBank/DDBJ whole genome shotgun (WGS) entry which is preliminary data.</text>
</comment>